<protein>
    <submittedName>
        <fullName evidence="1">Uncharacterized protein</fullName>
    </submittedName>
</protein>
<organism evidence="1 2">
    <name type="scientific">Naganishia cerealis</name>
    <dbReference type="NCBI Taxonomy" id="610337"/>
    <lineage>
        <taxon>Eukaryota</taxon>
        <taxon>Fungi</taxon>
        <taxon>Dikarya</taxon>
        <taxon>Basidiomycota</taxon>
        <taxon>Agaricomycotina</taxon>
        <taxon>Tremellomycetes</taxon>
        <taxon>Filobasidiales</taxon>
        <taxon>Filobasidiaceae</taxon>
        <taxon>Naganishia</taxon>
    </lineage>
</organism>
<name>A0ACC2UVU5_9TREE</name>
<proteinExistence type="predicted"/>
<reference evidence="1" key="1">
    <citation type="submission" date="2023-04" db="EMBL/GenBank/DDBJ databases">
        <title>Draft Genome sequencing of Naganishia species isolated from polar environments using Oxford Nanopore Technology.</title>
        <authorList>
            <person name="Leo P."/>
            <person name="Venkateswaran K."/>
        </authorList>
    </citation>
    <scope>NUCLEOTIDE SEQUENCE</scope>
    <source>
        <strain evidence="1">MNA-CCFEE 5261</strain>
    </source>
</reference>
<dbReference type="EMBL" id="JASBWR010000163">
    <property type="protein sequence ID" value="KAJ9090736.1"/>
    <property type="molecule type" value="Genomic_DNA"/>
</dbReference>
<comment type="caution">
    <text evidence="1">The sequence shown here is derived from an EMBL/GenBank/DDBJ whole genome shotgun (WGS) entry which is preliminary data.</text>
</comment>
<evidence type="ECO:0000313" key="2">
    <source>
        <dbReference type="Proteomes" id="UP001241377"/>
    </source>
</evidence>
<sequence>MAMQQVEFSMDDQVVLDSIPADHEKSRPKVTTNSYKGPQKEYKDLCLKRAFERDGRPPLEKVDEVKRNMEETNR</sequence>
<gene>
    <name evidence="1" type="ORF">QFC19_009480</name>
</gene>
<dbReference type="Proteomes" id="UP001241377">
    <property type="component" value="Unassembled WGS sequence"/>
</dbReference>
<keyword evidence="2" id="KW-1185">Reference proteome</keyword>
<accession>A0ACC2UVU5</accession>
<evidence type="ECO:0000313" key="1">
    <source>
        <dbReference type="EMBL" id="KAJ9090736.1"/>
    </source>
</evidence>